<dbReference type="PANTHER" id="PTHR22012:SF2">
    <property type="entry name" value="FIBROUS SHEATH-INTERACTING PROTEIN 1"/>
    <property type="match status" value="1"/>
</dbReference>
<name>A0AA35QX88_GEOBA</name>
<proteinExistence type="inferred from homology"/>
<sequence>MCSWQEREESESSFVKIDMSSSNELEVISRGSIDIPHTQEPSSQQGTLTTDKKTAQNTITLEPLPPERPRYRSHYKPELVGQKGEEEKKEEENKEEEEELSLEVEADTLPLCLERASHQLAQSRLHTDSLLQRIESLSGRIRSGLSLVESTGATVSQLPFTITASDTGGDPHDNVSTGDPEDIERGGERGVDSPEAGEVDPKLAKALEKMKKLDKRLADLVVGEEVKEQRRQLELQMAGVVDPQEPLDLEDGVHPFAPVFQTQLPEGKEPGTDFIQRNIEEAEAAVVLSEPEKLRLEQLLAQDDDNTVEMDDGSTESVNEEANVFKLSAESQTALRHIDIQLEAMGGCGVEEPGLGNYGEQQQSSSAAEDSQRLQEIDEKLAELRKSSTQPQELLALQHLIQSCDH</sequence>
<evidence type="ECO:0000313" key="5">
    <source>
        <dbReference type="EMBL" id="CAI7994842.1"/>
    </source>
</evidence>
<evidence type="ECO:0000256" key="4">
    <source>
        <dbReference type="SAM" id="MobiDB-lite"/>
    </source>
</evidence>
<reference evidence="5" key="1">
    <citation type="submission" date="2023-03" db="EMBL/GenBank/DDBJ databases">
        <authorList>
            <person name="Steffen K."/>
            <person name="Cardenas P."/>
        </authorList>
    </citation>
    <scope>NUCLEOTIDE SEQUENCE</scope>
</reference>
<feature type="region of interest" description="Disordered" evidence="4">
    <location>
        <begin position="351"/>
        <end position="373"/>
    </location>
</feature>
<evidence type="ECO:0000256" key="1">
    <source>
        <dbReference type="ARBA" id="ARBA00010495"/>
    </source>
</evidence>
<evidence type="ECO:0000256" key="3">
    <source>
        <dbReference type="ARBA" id="ARBA00023054"/>
    </source>
</evidence>
<accession>A0AA35QX88</accession>
<feature type="compositionally biased region" description="Acidic residues" evidence="4">
    <location>
        <begin position="93"/>
        <end position="103"/>
    </location>
</feature>
<feature type="compositionally biased region" description="Polar residues" evidence="4">
    <location>
        <begin position="39"/>
        <end position="60"/>
    </location>
</feature>
<evidence type="ECO:0000313" key="6">
    <source>
        <dbReference type="Proteomes" id="UP001174909"/>
    </source>
</evidence>
<comment type="caution">
    <text evidence="5">The sequence shown here is derived from an EMBL/GenBank/DDBJ whole genome shotgun (WGS) entry which is preliminary data.</text>
</comment>
<organism evidence="5 6">
    <name type="scientific">Geodia barretti</name>
    <name type="common">Barrett's horny sponge</name>
    <dbReference type="NCBI Taxonomy" id="519541"/>
    <lineage>
        <taxon>Eukaryota</taxon>
        <taxon>Metazoa</taxon>
        <taxon>Porifera</taxon>
        <taxon>Demospongiae</taxon>
        <taxon>Heteroscleromorpha</taxon>
        <taxon>Tetractinellida</taxon>
        <taxon>Astrophorina</taxon>
        <taxon>Geodiidae</taxon>
        <taxon>Geodia</taxon>
    </lineage>
</organism>
<dbReference type="InterPro" id="IPR026246">
    <property type="entry name" value="Fsip1"/>
</dbReference>
<feature type="region of interest" description="Disordered" evidence="4">
    <location>
        <begin position="1"/>
        <end position="103"/>
    </location>
</feature>
<dbReference type="PANTHER" id="PTHR22012">
    <property type="entry name" value="FIBROUS SHEATH INTERACTING PROTEIN 1"/>
    <property type="match status" value="1"/>
</dbReference>
<feature type="region of interest" description="Disordered" evidence="4">
    <location>
        <begin position="162"/>
        <end position="200"/>
    </location>
</feature>
<evidence type="ECO:0000256" key="2">
    <source>
        <dbReference type="ARBA" id="ARBA00019480"/>
    </source>
</evidence>
<feature type="compositionally biased region" description="Basic and acidic residues" evidence="4">
    <location>
        <begin position="183"/>
        <end position="192"/>
    </location>
</feature>
<keyword evidence="6" id="KW-1185">Reference proteome</keyword>
<feature type="compositionally biased region" description="Basic and acidic residues" evidence="4">
    <location>
        <begin position="83"/>
        <end position="92"/>
    </location>
</feature>
<gene>
    <name evidence="5" type="ORF">GBAR_LOCUS1563</name>
</gene>
<comment type="similarity">
    <text evidence="1">Belongs to the FSIP1 family.</text>
</comment>
<feature type="compositionally biased region" description="Low complexity" evidence="4">
    <location>
        <begin position="360"/>
        <end position="369"/>
    </location>
</feature>
<protein>
    <recommendedName>
        <fullName evidence="2">Fibrous sheath-interacting protein 1</fullName>
    </recommendedName>
</protein>
<keyword evidence="3" id="KW-0175">Coiled coil</keyword>
<dbReference type="EMBL" id="CASHTH010000231">
    <property type="protein sequence ID" value="CAI7994842.1"/>
    <property type="molecule type" value="Genomic_DNA"/>
</dbReference>
<dbReference type="Proteomes" id="UP001174909">
    <property type="component" value="Unassembled WGS sequence"/>
</dbReference>
<dbReference type="AlphaFoldDB" id="A0AA35QX88"/>